<dbReference type="Gene3D" id="3.10.310.70">
    <property type="match status" value="1"/>
</dbReference>
<dbReference type="CDD" id="cd01300">
    <property type="entry name" value="YtcJ_like"/>
    <property type="match status" value="1"/>
</dbReference>
<dbReference type="Gene3D" id="2.30.40.10">
    <property type="entry name" value="Urease, subunit C, domain 1"/>
    <property type="match status" value="1"/>
</dbReference>
<dbReference type="InterPro" id="IPR011059">
    <property type="entry name" value="Metal-dep_hydrolase_composite"/>
</dbReference>
<dbReference type="SUPFAM" id="SSF51556">
    <property type="entry name" value="Metallo-dependent hydrolases"/>
    <property type="match status" value="1"/>
</dbReference>
<proteinExistence type="predicted"/>
<dbReference type="Pfam" id="PF07969">
    <property type="entry name" value="Amidohydro_3"/>
    <property type="match status" value="1"/>
</dbReference>
<dbReference type="GO" id="GO:0016810">
    <property type="term" value="F:hydrolase activity, acting on carbon-nitrogen (but not peptide) bonds"/>
    <property type="evidence" value="ECO:0007669"/>
    <property type="project" value="InterPro"/>
</dbReference>
<organism evidence="2 3">
    <name type="scientific">Mangrovibacillus cuniculi</name>
    <dbReference type="NCBI Taxonomy" id="2593652"/>
    <lineage>
        <taxon>Bacteria</taxon>
        <taxon>Bacillati</taxon>
        <taxon>Bacillota</taxon>
        <taxon>Bacilli</taxon>
        <taxon>Bacillales</taxon>
        <taxon>Bacillaceae</taxon>
        <taxon>Mangrovibacillus</taxon>
    </lineage>
</organism>
<reference evidence="2 3" key="1">
    <citation type="submission" date="2019-07" db="EMBL/GenBank/DDBJ databases">
        <title>Genome sequence of 2 isolates from Red Sea Mangroves.</title>
        <authorList>
            <person name="Sefrji F."/>
            <person name="Michoud G."/>
            <person name="Merlino G."/>
            <person name="Daffonchio D."/>
        </authorList>
    </citation>
    <scope>NUCLEOTIDE SEQUENCE [LARGE SCALE GENOMIC DNA]</scope>
    <source>
        <strain evidence="2 3">R1DC41</strain>
    </source>
</reference>
<sequence length="531" mass="59621">MKRQLWVNGRFVTMRSEGEEVNAIIIQDDKIIKIGDRKDLEPLIELYDEIKDCSGQVYYPGFVDSHMHLIGHGESLLTINLSTVSSFQEVITCVKEKVQQVPPGEWIIAEGFDEELFYDRQKIPTKWELDKLSLVHPIVLKRKCRHVFTANTLALQMASIESTSENPMGGSYDKVNGEITGVMRDRAVDKMLEAMPGKTSEYLTSATRLAIKDAWSKGLVGGHSEDLSYYGNPQNPFQTFIKEVEEGDFPFRLHLLVHHLAVDKMKELDVLHINNTYLELGAIKIFVDGSLGGRTALLSTSYKDAPSTKGIAVHPKEVLEDLVKRARIEKKNIAVHVIGDQAVGDILEVIEKYPCPPNLLDRLIHVPLLNNELIQRMQVLPIIADIQPSFLPSDSSYLHNRIHEEVHTHRFAWKSLLEAGIICAGGSDAPIEDINPLEGIKAAVSRSVYMDGETITYVPTEQLSMYEAISLYTKGSALAIGREKEMGMIAEGYFADFTVFKERLDEIPLQQLTENLHTQTIIGGNIVFTRP</sequence>
<dbReference type="Proteomes" id="UP000593626">
    <property type="component" value="Chromosome"/>
</dbReference>
<evidence type="ECO:0000313" key="3">
    <source>
        <dbReference type="Proteomes" id="UP000593626"/>
    </source>
</evidence>
<evidence type="ECO:0000313" key="2">
    <source>
        <dbReference type="EMBL" id="QPC47235.1"/>
    </source>
</evidence>
<dbReference type="RefSeq" id="WP_239671900.1">
    <property type="nucleotide sequence ID" value="NZ_CP049742.1"/>
</dbReference>
<dbReference type="PANTHER" id="PTHR22642:SF2">
    <property type="entry name" value="PROTEIN LONG AFTER FAR-RED 3"/>
    <property type="match status" value="1"/>
</dbReference>
<dbReference type="EMBL" id="CP049742">
    <property type="protein sequence ID" value="QPC47235.1"/>
    <property type="molecule type" value="Genomic_DNA"/>
</dbReference>
<dbReference type="PANTHER" id="PTHR22642">
    <property type="entry name" value="IMIDAZOLONEPROPIONASE"/>
    <property type="match status" value="1"/>
</dbReference>
<dbReference type="SUPFAM" id="SSF51338">
    <property type="entry name" value="Composite domain of metallo-dependent hydrolases"/>
    <property type="match status" value="1"/>
</dbReference>
<protein>
    <submittedName>
        <fullName evidence="2">Amidohydrolase</fullName>
    </submittedName>
</protein>
<evidence type="ECO:0000259" key="1">
    <source>
        <dbReference type="Pfam" id="PF07969"/>
    </source>
</evidence>
<feature type="domain" description="Amidohydrolase 3" evidence="1">
    <location>
        <begin position="51"/>
        <end position="528"/>
    </location>
</feature>
<name>A0A7S8CC38_9BACI</name>
<dbReference type="Gene3D" id="3.20.20.140">
    <property type="entry name" value="Metal-dependent hydrolases"/>
    <property type="match status" value="1"/>
</dbReference>
<gene>
    <name evidence="2" type="ORF">G8O30_09755</name>
</gene>
<keyword evidence="2" id="KW-0378">Hydrolase</keyword>
<keyword evidence="3" id="KW-1185">Reference proteome</keyword>
<accession>A0A7S8CC38</accession>
<dbReference type="KEGG" id="mcui:G8O30_09755"/>
<dbReference type="InterPro" id="IPR032466">
    <property type="entry name" value="Metal_Hydrolase"/>
</dbReference>
<dbReference type="InterPro" id="IPR013108">
    <property type="entry name" value="Amidohydro_3"/>
</dbReference>
<dbReference type="InterPro" id="IPR033932">
    <property type="entry name" value="YtcJ-like"/>
</dbReference>
<dbReference type="AlphaFoldDB" id="A0A7S8CC38"/>